<keyword evidence="1" id="KW-0175">Coiled coil</keyword>
<feature type="domain" description="GAF" evidence="2">
    <location>
        <begin position="14"/>
        <end position="160"/>
    </location>
</feature>
<evidence type="ECO:0000256" key="1">
    <source>
        <dbReference type="SAM" id="Coils"/>
    </source>
</evidence>
<dbReference type="InterPro" id="IPR003018">
    <property type="entry name" value="GAF"/>
</dbReference>
<feature type="non-terminal residue" evidence="3">
    <location>
        <position position="227"/>
    </location>
</feature>
<dbReference type="EMBL" id="UINC01130959">
    <property type="protein sequence ID" value="SVD12367.1"/>
    <property type="molecule type" value="Genomic_DNA"/>
</dbReference>
<dbReference type="Gene3D" id="3.30.450.40">
    <property type="match status" value="1"/>
</dbReference>
<reference evidence="3" key="1">
    <citation type="submission" date="2018-05" db="EMBL/GenBank/DDBJ databases">
        <authorList>
            <person name="Lanie J.A."/>
            <person name="Ng W.-L."/>
            <person name="Kazmierczak K.M."/>
            <person name="Andrzejewski T.M."/>
            <person name="Davidsen T.M."/>
            <person name="Wayne K.J."/>
            <person name="Tettelin H."/>
            <person name="Glass J.I."/>
            <person name="Rusch D."/>
            <person name="Podicherti R."/>
            <person name="Tsui H.-C.T."/>
            <person name="Winkler M.E."/>
        </authorList>
    </citation>
    <scope>NUCLEOTIDE SEQUENCE</scope>
</reference>
<proteinExistence type="predicted"/>
<dbReference type="AlphaFoldDB" id="A0A382ST42"/>
<protein>
    <recommendedName>
        <fullName evidence="2">GAF domain-containing protein</fullName>
    </recommendedName>
</protein>
<feature type="coiled-coil region" evidence="1">
    <location>
        <begin position="159"/>
        <end position="186"/>
    </location>
</feature>
<accession>A0A382ST42</accession>
<dbReference type="SUPFAM" id="SSF55781">
    <property type="entry name" value="GAF domain-like"/>
    <property type="match status" value="1"/>
</dbReference>
<dbReference type="Pfam" id="PF13185">
    <property type="entry name" value="GAF_2"/>
    <property type="match status" value="1"/>
</dbReference>
<sequence length="227" mass="25786">MSGNMLSELIGLMQNDILPDEIYTEVCKMVEKKIPYQSATLYVYDEENELLNQEFMVGPDIVDLITEFDFGGGTGFSGWVIKQKQPIIVSDLPHIQIHRKTQFKSFVSLPLWIGKHMLGVLNFGHSEKGKYSKSDIKSLTILSGEISLIFYHILFQKKLTMLESNIKNIELKLQKRDEELSELKDTAAIGEVVLKIKNQINKPLSSILGLAEILELSIHTLPPKRIK</sequence>
<gene>
    <name evidence="3" type="ORF">METZ01_LOCUS365221</name>
</gene>
<name>A0A382ST42_9ZZZZ</name>
<evidence type="ECO:0000313" key="3">
    <source>
        <dbReference type="EMBL" id="SVD12367.1"/>
    </source>
</evidence>
<dbReference type="SMART" id="SM00065">
    <property type="entry name" value="GAF"/>
    <property type="match status" value="1"/>
</dbReference>
<evidence type="ECO:0000259" key="2">
    <source>
        <dbReference type="SMART" id="SM00065"/>
    </source>
</evidence>
<dbReference type="InterPro" id="IPR029016">
    <property type="entry name" value="GAF-like_dom_sf"/>
</dbReference>
<organism evidence="3">
    <name type="scientific">marine metagenome</name>
    <dbReference type="NCBI Taxonomy" id="408172"/>
    <lineage>
        <taxon>unclassified sequences</taxon>
        <taxon>metagenomes</taxon>
        <taxon>ecological metagenomes</taxon>
    </lineage>
</organism>